<dbReference type="Gene3D" id="3.40.980.10">
    <property type="entry name" value="MoaB/Mog-like domain"/>
    <property type="match status" value="1"/>
</dbReference>
<evidence type="ECO:0000256" key="1">
    <source>
        <dbReference type="HAMAP-Rule" id="MF_00226"/>
    </source>
</evidence>
<dbReference type="HAMAP" id="MF_00226_B">
    <property type="entry name" value="CinA_B"/>
    <property type="match status" value="1"/>
</dbReference>
<dbReference type="Pfam" id="PF00994">
    <property type="entry name" value="MoCF_biosynth"/>
    <property type="match status" value="1"/>
</dbReference>
<proteinExistence type="inferred from homology"/>
<name>A0A9D1JGN7_9FIRM</name>
<dbReference type="SUPFAM" id="SSF142433">
    <property type="entry name" value="CinA-like"/>
    <property type="match status" value="1"/>
</dbReference>
<dbReference type="Pfam" id="PF02464">
    <property type="entry name" value="CinA"/>
    <property type="match status" value="1"/>
</dbReference>
<comment type="caution">
    <text evidence="3">The sequence shown here is derived from an EMBL/GenBank/DDBJ whole genome shotgun (WGS) entry which is preliminary data.</text>
</comment>
<dbReference type="InterPro" id="IPR008135">
    <property type="entry name" value="Competence-induced_CinA"/>
</dbReference>
<dbReference type="NCBIfam" id="NF001813">
    <property type="entry name" value="PRK00549.1"/>
    <property type="match status" value="1"/>
</dbReference>
<evidence type="ECO:0000313" key="4">
    <source>
        <dbReference type="Proteomes" id="UP000886841"/>
    </source>
</evidence>
<comment type="similarity">
    <text evidence="1">Belongs to the CinA family.</text>
</comment>
<dbReference type="Pfam" id="PF18146">
    <property type="entry name" value="CinA_KH"/>
    <property type="match status" value="1"/>
</dbReference>
<dbReference type="InterPro" id="IPR008136">
    <property type="entry name" value="CinA_C"/>
</dbReference>
<dbReference type="PANTHER" id="PTHR13939">
    <property type="entry name" value="NICOTINAMIDE-NUCLEOTIDE AMIDOHYDROLASE PNCC"/>
    <property type="match status" value="1"/>
</dbReference>
<reference evidence="3" key="2">
    <citation type="journal article" date="2021" name="PeerJ">
        <title>Extensive microbial diversity within the chicken gut microbiome revealed by metagenomics and culture.</title>
        <authorList>
            <person name="Gilroy R."/>
            <person name="Ravi A."/>
            <person name="Getino M."/>
            <person name="Pursley I."/>
            <person name="Horton D.L."/>
            <person name="Alikhan N.F."/>
            <person name="Baker D."/>
            <person name="Gharbi K."/>
            <person name="Hall N."/>
            <person name="Watson M."/>
            <person name="Adriaenssens E.M."/>
            <person name="Foster-Nyarko E."/>
            <person name="Jarju S."/>
            <person name="Secka A."/>
            <person name="Antonio M."/>
            <person name="Oren A."/>
            <person name="Chaudhuri R.R."/>
            <person name="La Ragione R."/>
            <person name="Hildebrand F."/>
            <person name="Pallen M.J."/>
        </authorList>
    </citation>
    <scope>NUCLEOTIDE SEQUENCE</scope>
    <source>
        <strain evidence="3">ChiSxjej1B13-7041</strain>
    </source>
</reference>
<gene>
    <name evidence="1" type="primary">cinA</name>
    <name evidence="3" type="ORF">IAB98_08460</name>
</gene>
<dbReference type="Gene3D" id="3.90.950.20">
    <property type="entry name" value="CinA-like"/>
    <property type="match status" value="1"/>
</dbReference>
<dbReference type="EMBL" id="DVHU01000076">
    <property type="protein sequence ID" value="HIR93432.1"/>
    <property type="molecule type" value="Genomic_DNA"/>
</dbReference>
<dbReference type="NCBIfam" id="TIGR00177">
    <property type="entry name" value="molyb_syn"/>
    <property type="match status" value="1"/>
</dbReference>
<dbReference type="PANTHER" id="PTHR13939:SF0">
    <property type="entry name" value="NMN AMIDOHYDROLASE-LIKE PROTEIN YFAY"/>
    <property type="match status" value="1"/>
</dbReference>
<dbReference type="InterPro" id="IPR036653">
    <property type="entry name" value="CinA-like_C"/>
</dbReference>
<dbReference type="Proteomes" id="UP000886841">
    <property type="component" value="Unassembled WGS sequence"/>
</dbReference>
<evidence type="ECO:0000313" key="3">
    <source>
        <dbReference type="EMBL" id="HIR93432.1"/>
    </source>
</evidence>
<sequence>MIVELISVGTELLLGNIVNTNAAYLSEMCARRGLSLYYQTVVGDNWERMAETIRTALGRSDILLITGGLGPTEDDITKEVVAQVMGRRLLEDKHTRERIQAYMEAYAASAGLKEIPENNWKQAQIPEGARVLDNENGTAPGLILDDGGKHVILLPGPPEEMRPLFEEQVYPYLGELSQEVIVSKMVKLCGIGESSVAEMAADLIAAQSNPTIATYAKVGEVHLRITAKAETEQEARKLLKPLVREVKLRFGPYIYSTEEKGTLEGSILDLLNDKGLTLVTAESCTGGMLASRIINVPGASEVLKAGLVTYSNRMKRKYLGVKKSTLKTDGAVSEKTAREMARGGCEQTEADVCVAITGIAGPDGGTEEKPVGLVYIGCCAAGKIKVKRFQFTGGRAKVRSQSVSAALTLLRECVLEQYYHS</sequence>
<feature type="domain" description="MoaB/Mog" evidence="2">
    <location>
        <begin position="4"/>
        <end position="176"/>
    </location>
</feature>
<dbReference type="NCBIfam" id="TIGR00199">
    <property type="entry name" value="PncC_domain"/>
    <property type="match status" value="1"/>
</dbReference>
<dbReference type="PIRSF" id="PIRSF006728">
    <property type="entry name" value="CinA"/>
    <property type="match status" value="1"/>
</dbReference>
<dbReference type="Gene3D" id="3.30.70.2860">
    <property type="match status" value="1"/>
</dbReference>
<dbReference type="SMART" id="SM00852">
    <property type="entry name" value="MoCF_biosynth"/>
    <property type="match status" value="1"/>
</dbReference>
<dbReference type="InterPro" id="IPR041424">
    <property type="entry name" value="CinA_KH"/>
</dbReference>
<dbReference type="InterPro" id="IPR050101">
    <property type="entry name" value="CinA"/>
</dbReference>
<evidence type="ECO:0000259" key="2">
    <source>
        <dbReference type="SMART" id="SM00852"/>
    </source>
</evidence>
<organism evidence="3 4">
    <name type="scientific">Candidatus Egerieimonas intestinavium</name>
    <dbReference type="NCBI Taxonomy" id="2840777"/>
    <lineage>
        <taxon>Bacteria</taxon>
        <taxon>Bacillati</taxon>
        <taxon>Bacillota</taxon>
        <taxon>Clostridia</taxon>
        <taxon>Lachnospirales</taxon>
        <taxon>Lachnospiraceae</taxon>
        <taxon>Lachnospiraceae incertae sedis</taxon>
        <taxon>Candidatus Egerieimonas</taxon>
    </lineage>
</organism>
<dbReference type="InterPro" id="IPR036425">
    <property type="entry name" value="MoaB/Mog-like_dom_sf"/>
</dbReference>
<dbReference type="AlphaFoldDB" id="A0A9D1JGN7"/>
<dbReference type="SUPFAM" id="SSF53218">
    <property type="entry name" value="Molybdenum cofactor biosynthesis proteins"/>
    <property type="match status" value="1"/>
</dbReference>
<reference evidence="3" key="1">
    <citation type="submission" date="2020-10" db="EMBL/GenBank/DDBJ databases">
        <authorList>
            <person name="Gilroy R."/>
        </authorList>
    </citation>
    <scope>NUCLEOTIDE SEQUENCE</scope>
    <source>
        <strain evidence="3">ChiSxjej1B13-7041</strain>
    </source>
</reference>
<accession>A0A9D1JGN7</accession>
<protein>
    <recommendedName>
        <fullName evidence="1">Putative competence-damage inducible protein</fullName>
    </recommendedName>
</protein>
<dbReference type="InterPro" id="IPR001453">
    <property type="entry name" value="MoaB/Mog_dom"/>
</dbReference>
<dbReference type="NCBIfam" id="TIGR00200">
    <property type="entry name" value="cinA_nterm"/>
    <property type="match status" value="1"/>
</dbReference>
<dbReference type="CDD" id="cd00885">
    <property type="entry name" value="cinA"/>
    <property type="match status" value="1"/>
</dbReference>